<evidence type="ECO:0000256" key="4">
    <source>
        <dbReference type="PIRSR" id="PIRSR602129-50"/>
    </source>
</evidence>
<dbReference type="InterPro" id="IPR015424">
    <property type="entry name" value="PyrdxlP-dep_Trfase"/>
</dbReference>
<name>A0A372DP11_9GAMM</name>
<dbReference type="Gene3D" id="3.40.640.10">
    <property type="entry name" value="Type I PLP-dependent aspartate aminotransferase-like (Major domain)"/>
    <property type="match status" value="1"/>
</dbReference>
<dbReference type="RefSeq" id="WP_117202163.1">
    <property type="nucleotide sequence ID" value="NZ_JBHTBK010000031.1"/>
</dbReference>
<dbReference type="GO" id="GO:0030170">
    <property type="term" value="F:pyridoxal phosphate binding"/>
    <property type="evidence" value="ECO:0007669"/>
    <property type="project" value="InterPro"/>
</dbReference>
<dbReference type="Pfam" id="PF00282">
    <property type="entry name" value="Pyridoxal_deC"/>
    <property type="match status" value="1"/>
</dbReference>
<dbReference type="InterPro" id="IPR050477">
    <property type="entry name" value="GrpII_AminoAcid_Decarb"/>
</dbReference>
<organism evidence="5 6">
    <name type="scientific">Cognatiluteimonas weifangensis</name>
    <dbReference type="NCBI Taxonomy" id="2303539"/>
    <lineage>
        <taxon>Bacteria</taxon>
        <taxon>Pseudomonadati</taxon>
        <taxon>Pseudomonadota</taxon>
        <taxon>Gammaproteobacteria</taxon>
        <taxon>Lysobacterales</taxon>
        <taxon>Lysobacteraceae</taxon>
        <taxon>Cognatiluteimonas</taxon>
    </lineage>
</organism>
<feature type="modified residue" description="N6-(pyridoxal phosphate)lysine" evidence="4">
    <location>
        <position position="429"/>
    </location>
</feature>
<proteinExistence type="predicted"/>
<dbReference type="InterPro" id="IPR021115">
    <property type="entry name" value="Pyridoxal-P_BS"/>
</dbReference>
<dbReference type="EMBL" id="QVPD01000004">
    <property type="protein sequence ID" value="RFP61137.1"/>
    <property type="molecule type" value="Genomic_DNA"/>
</dbReference>
<dbReference type="GO" id="GO:0016831">
    <property type="term" value="F:carboxy-lyase activity"/>
    <property type="evidence" value="ECO:0007669"/>
    <property type="project" value="InterPro"/>
</dbReference>
<dbReference type="Proteomes" id="UP000262917">
    <property type="component" value="Unassembled WGS sequence"/>
</dbReference>
<dbReference type="InterPro" id="IPR015421">
    <property type="entry name" value="PyrdxlP-dep_Trfase_major"/>
</dbReference>
<dbReference type="PANTHER" id="PTHR42735:SF4">
    <property type="entry name" value="PYRIDOXAL PHOSPHATE-DEPENDENT DECARBOXYLASE FAMILY PROTEIN"/>
    <property type="match status" value="1"/>
</dbReference>
<keyword evidence="3" id="KW-0456">Lyase</keyword>
<dbReference type="GO" id="GO:0019752">
    <property type="term" value="P:carboxylic acid metabolic process"/>
    <property type="evidence" value="ECO:0007669"/>
    <property type="project" value="InterPro"/>
</dbReference>
<accession>A0A372DP11</accession>
<dbReference type="AlphaFoldDB" id="A0A372DP11"/>
<evidence type="ECO:0000256" key="2">
    <source>
        <dbReference type="ARBA" id="ARBA00022898"/>
    </source>
</evidence>
<comment type="caution">
    <text evidence="5">The sequence shown here is derived from an EMBL/GenBank/DDBJ whole genome shotgun (WGS) entry which is preliminary data.</text>
</comment>
<evidence type="ECO:0000256" key="3">
    <source>
        <dbReference type="ARBA" id="ARBA00023239"/>
    </source>
</evidence>
<evidence type="ECO:0000313" key="6">
    <source>
        <dbReference type="Proteomes" id="UP000262917"/>
    </source>
</evidence>
<reference evidence="5 6" key="1">
    <citation type="submission" date="2018-08" db="EMBL/GenBank/DDBJ databases">
        <title>Lysobacter weifangensis sp. nov., a new member of the family 'Xanthomonadaceae', isolated from soil in a farmland.</title>
        <authorList>
            <person name="Zhao H."/>
        </authorList>
    </citation>
    <scope>NUCLEOTIDE SEQUENCE [LARGE SCALE GENOMIC DNA]</scope>
    <source>
        <strain evidence="5 6">WF-2</strain>
    </source>
</reference>
<evidence type="ECO:0000313" key="5">
    <source>
        <dbReference type="EMBL" id="RFP61137.1"/>
    </source>
</evidence>
<comment type="cofactor">
    <cofactor evidence="1 4">
        <name>pyridoxal 5'-phosphate</name>
        <dbReference type="ChEBI" id="CHEBI:597326"/>
    </cofactor>
</comment>
<dbReference type="PANTHER" id="PTHR42735">
    <property type="match status" value="1"/>
</dbReference>
<dbReference type="SUPFAM" id="SSF53383">
    <property type="entry name" value="PLP-dependent transferases"/>
    <property type="match status" value="1"/>
</dbReference>
<keyword evidence="6" id="KW-1185">Reference proteome</keyword>
<protein>
    <submittedName>
        <fullName evidence="5">Pyridoxal-dependent decarboxylase</fullName>
    </submittedName>
</protein>
<dbReference type="InterPro" id="IPR002129">
    <property type="entry name" value="PyrdxlP-dep_de-COase"/>
</dbReference>
<sequence>MSALPVAGDPAAPTAEDRAERQLLDACFLGPYGENDGLLEKLVVEFLRDHVYWRRNFHPEDPPAIPTGAATLPGYRDFEARMRRELHQLSAALKKSVPFHSPRYLGHMVSDLLLPGLVAQILALPYNPNNVSDDAAPVTVDMEVQVGLQLARMLGYPDDPARADCAFGHLTSGGTVANYQALRLALALKAFPVALRAAGVPELPAVAGGARDDHWRGDDWSAFNLGPRAGIELLVRWQAWLATLDRDARRHWRARVQAQRIEQLGLAGFFTRHLQLRVPVVLAPITAHYSWSKGLKLLGLGRDQLQLLPERGMRLDTDALEASLAECARQRQPVLLAVAVLGTTEYGTIDPVDAVVDARERWQAQGLGFGVHVDAAWGGYLATLFRNADGSLRPLQDIRREYRQFPQPEVHAAFAALGRSDSITVDPHKLGYLPYGAGAFVCRDHRAMALLAEDADYVFHTAAEADYLARYRHLGRYIPEGSKAGAAAAAVYVTHKVLPLDHAHFGRLPRQTVLAAEAFHLRAQRFATEVAGLAQALVPFAPDSNLVCLALNPAGNTEVARANAFVRTLHDELRCDPAQPLQLKQFFGSVTTLRPEALGAAETQRLLAAIGLDPATLDRGQVDGDDRLLILRHTLMNPYLVDHENGISYIDLYFEHLTRRVRALLAS</sequence>
<dbReference type="OrthoDB" id="9803665at2"/>
<keyword evidence="2 4" id="KW-0663">Pyridoxal phosphate</keyword>
<evidence type="ECO:0000256" key="1">
    <source>
        <dbReference type="ARBA" id="ARBA00001933"/>
    </source>
</evidence>
<dbReference type="PROSITE" id="PS00392">
    <property type="entry name" value="DDC_GAD_HDC_YDC"/>
    <property type="match status" value="1"/>
</dbReference>
<gene>
    <name evidence="5" type="ORF">D0Y53_05235</name>
</gene>